<name>A0ABX2TE82_9PROT</name>
<comment type="similarity">
    <text evidence="1 6 7">Belongs to the universal ribosomal protein uL23 family.</text>
</comment>
<evidence type="ECO:0000256" key="2">
    <source>
        <dbReference type="ARBA" id="ARBA00022730"/>
    </source>
</evidence>
<dbReference type="RefSeq" id="WP_180283255.1">
    <property type="nucleotide sequence ID" value="NZ_JABFDB010000012.1"/>
</dbReference>
<dbReference type="PANTHER" id="PTHR11620">
    <property type="entry name" value="60S RIBOSOMAL PROTEIN L23A"/>
    <property type="match status" value="1"/>
</dbReference>
<dbReference type="Pfam" id="PF00276">
    <property type="entry name" value="Ribosomal_L23"/>
    <property type="match status" value="1"/>
</dbReference>
<evidence type="ECO:0000313" key="8">
    <source>
        <dbReference type="EMBL" id="NYZ21473.1"/>
    </source>
</evidence>
<organism evidence="8 9">
    <name type="scientific">Azospirillum oleiclasticum</name>
    <dbReference type="NCBI Taxonomy" id="2735135"/>
    <lineage>
        <taxon>Bacteria</taxon>
        <taxon>Pseudomonadati</taxon>
        <taxon>Pseudomonadota</taxon>
        <taxon>Alphaproteobacteria</taxon>
        <taxon>Rhodospirillales</taxon>
        <taxon>Azospirillaceae</taxon>
        <taxon>Azospirillum</taxon>
    </lineage>
</organism>
<keyword evidence="3 6" id="KW-0694">RNA-binding</keyword>
<dbReference type="InterPro" id="IPR001014">
    <property type="entry name" value="Ribosomal_uL23_CS"/>
</dbReference>
<dbReference type="NCBIfam" id="NF004359">
    <property type="entry name" value="PRK05738.1-3"/>
    <property type="match status" value="1"/>
</dbReference>
<evidence type="ECO:0000256" key="5">
    <source>
        <dbReference type="ARBA" id="ARBA00023274"/>
    </source>
</evidence>
<evidence type="ECO:0000256" key="6">
    <source>
        <dbReference type="HAMAP-Rule" id="MF_01369"/>
    </source>
</evidence>
<proteinExistence type="inferred from homology"/>
<keyword evidence="9" id="KW-1185">Reference proteome</keyword>
<keyword evidence="4 6" id="KW-0689">Ribosomal protein</keyword>
<accession>A0ABX2TE82</accession>
<comment type="subunit">
    <text evidence="6">Part of the 50S ribosomal subunit. Contacts protein L29, and trigger factor when it is bound to the ribosome.</text>
</comment>
<evidence type="ECO:0000256" key="3">
    <source>
        <dbReference type="ARBA" id="ARBA00022884"/>
    </source>
</evidence>
<evidence type="ECO:0000313" key="9">
    <source>
        <dbReference type="Proteomes" id="UP000584642"/>
    </source>
</evidence>
<keyword evidence="5 6" id="KW-0687">Ribonucleoprotein</keyword>
<dbReference type="PROSITE" id="PS00050">
    <property type="entry name" value="RIBOSOMAL_L23"/>
    <property type="match status" value="1"/>
</dbReference>
<dbReference type="SUPFAM" id="SSF54189">
    <property type="entry name" value="Ribosomal proteins S24e, L23 and L15e"/>
    <property type="match status" value="1"/>
</dbReference>
<comment type="caution">
    <text evidence="8">The sequence shown here is derived from an EMBL/GenBank/DDBJ whole genome shotgun (WGS) entry which is preliminary data.</text>
</comment>
<reference evidence="8 9" key="1">
    <citation type="submission" date="2020-05" db="EMBL/GenBank/DDBJ databases">
        <title>Azospirillum oleiclasticum sp. nov, a nitrogen-fixing and heavy crude oil-emulsifying bacterium isolated from the crude oil of Yumen Oilfield.</title>
        <authorList>
            <person name="Wu D."/>
            <person name="Cai M."/>
            <person name="Zhang X."/>
        </authorList>
    </citation>
    <scope>NUCLEOTIDE SEQUENCE [LARGE SCALE GENOMIC DNA]</scope>
    <source>
        <strain evidence="8 9">ROY-1-1-2</strain>
    </source>
</reference>
<gene>
    <name evidence="6" type="primary">rplW</name>
    <name evidence="8" type="ORF">HND93_17305</name>
</gene>
<dbReference type="InterPro" id="IPR013025">
    <property type="entry name" value="Ribosomal_uL23-like"/>
</dbReference>
<evidence type="ECO:0000256" key="4">
    <source>
        <dbReference type="ARBA" id="ARBA00022980"/>
    </source>
</evidence>
<dbReference type="InterPro" id="IPR012678">
    <property type="entry name" value="Ribosomal_uL23/eL15/eS24_sf"/>
</dbReference>
<dbReference type="InterPro" id="IPR012677">
    <property type="entry name" value="Nucleotide-bd_a/b_plait_sf"/>
</dbReference>
<keyword evidence="2 6" id="KW-0699">rRNA-binding</keyword>
<dbReference type="NCBIfam" id="NF004363">
    <property type="entry name" value="PRK05738.2-4"/>
    <property type="match status" value="1"/>
</dbReference>
<dbReference type="HAMAP" id="MF_01369_B">
    <property type="entry name" value="Ribosomal_uL23_B"/>
    <property type="match status" value="1"/>
</dbReference>
<comment type="function">
    <text evidence="6">One of the early assembly proteins it binds 23S rRNA. One of the proteins that surrounds the polypeptide exit tunnel on the outside of the ribosome. Forms the main docking site for trigger factor binding to the ribosome.</text>
</comment>
<evidence type="ECO:0000256" key="1">
    <source>
        <dbReference type="ARBA" id="ARBA00006700"/>
    </source>
</evidence>
<dbReference type="Gene3D" id="3.30.70.330">
    <property type="match status" value="1"/>
</dbReference>
<dbReference type="GO" id="GO:0005840">
    <property type="term" value="C:ribosome"/>
    <property type="evidence" value="ECO:0007669"/>
    <property type="project" value="UniProtKB-KW"/>
</dbReference>
<dbReference type="Proteomes" id="UP000584642">
    <property type="component" value="Unassembled WGS sequence"/>
</dbReference>
<sequence length="105" mass="11450">MSNRSKPAVSRERMYDLIIAPVITEKSTMGSEHNQVTFRVPLSASKPEIKAAVEGLFNVKVTAVNTLVSKGKTKRFRGIVGRRSDVKKAVVTLAEGHKIDVTTGI</sequence>
<dbReference type="NCBIfam" id="NF004360">
    <property type="entry name" value="PRK05738.1-5"/>
    <property type="match status" value="1"/>
</dbReference>
<dbReference type="EMBL" id="JABFDB010000012">
    <property type="protein sequence ID" value="NYZ21473.1"/>
    <property type="molecule type" value="Genomic_DNA"/>
</dbReference>
<evidence type="ECO:0000256" key="7">
    <source>
        <dbReference type="RuleBase" id="RU003934"/>
    </source>
</evidence>
<protein>
    <recommendedName>
        <fullName evidence="6">Large ribosomal subunit protein uL23</fullName>
    </recommendedName>
</protein>